<dbReference type="EMBL" id="VIEB01000893">
    <property type="protein sequence ID" value="TQD78768.1"/>
    <property type="molecule type" value="Genomic_DNA"/>
</dbReference>
<keyword evidence="2" id="KW-1185">Reference proteome</keyword>
<reference evidence="1 2" key="1">
    <citation type="journal article" date="2019" name="G3 (Bethesda)">
        <title>Sequencing of a Wild Apple (Malus baccata) Genome Unravels the Differences Between Cultivated and Wild Apple Species Regarding Disease Resistance and Cold Tolerance.</title>
        <authorList>
            <person name="Chen X."/>
        </authorList>
    </citation>
    <scope>NUCLEOTIDE SEQUENCE [LARGE SCALE GENOMIC DNA]</scope>
    <source>
        <strain evidence="2">cv. Shandingzi</strain>
        <tissue evidence="1">Leaves</tissue>
    </source>
</reference>
<dbReference type="AlphaFoldDB" id="A0A540KX29"/>
<gene>
    <name evidence="1" type="ORF">C1H46_035692</name>
</gene>
<organism evidence="1 2">
    <name type="scientific">Malus baccata</name>
    <name type="common">Siberian crab apple</name>
    <name type="synonym">Pyrus baccata</name>
    <dbReference type="NCBI Taxonomy" id="106549"/>
    <lineage>
        <taxon>Eukaryota</taxon>
        <taxon>Viridiplantae</taxon>
        <taxon>Streptophyta</taxon>
        <taxon>Embryophyta</taxon>
        <taxon>Tracheophyta</taxon>
        <taxon>Spermatophyta</taxon>
        <taxon>Magnoliopsida</taxon>
        <taxon>eudicotyledons</taxon>
        <taxon>Gunneridae</taxon>
        <taxon>Pentapetalae</taxon>
        <taxon>rosids</taxon>
        <taxon>fabids</taxon>
        <taxon>Rosales</taxon>
        <taxon>Rosaceae</taxon>
        <taxon>Amygdaloideae</taxon>
        <taxon>Maleae</taxon>
        <taxon>Malus</taxon>
    </lineage>
</organism>
<proteinExistence type="predicted"/>
<evidence type="ECO:0000313" key="2">
    <source>
        <dbReference type="Proteomes" id="UP000315295"/>
    </source>
</evidence>
<accession>A0A540KX29</accession>
<evidence type="ECO:0000313" key="1">
    <source>
        <dbReference type="EMBL" id="TQD78768.1"/>
    </source>
</evidence>
<sequence length="89" mass="9539">MKDKILNKNIPSPCHQSSLIAWQKGVLPSVASQKGFIGVSAVRGAPCLSLLLVKESHHGANGQSLDIAYAVCAISTMVVSLWTKKNMYT</sequence>
<comment type="caution">
    <text evidence="1">The sequence shown here is derived from an EMBL/GenBank/DDBJ whole genome shotgun (WGS) entry which is preliminary data.</text>
</comment>
<name>A0A540KX29_MALBA</name>
<protein>
    <submittedName>
        <fullName evidence="1">Uncharacterized protein</fullName>
    </submittedName>
</protein>
<dbReference type="Proteomes" id="UP000315295">
    <property type="component" value="Unassembled WGS sequence"/>
</dbReference>